<evidence type="ECO:0000313" key="2">
    <source>
        <dbReference type="Proteomes" id="UP000298218"/>
    </source>
</evidence>
<dbReference type="RefSeq" id="WP_134171980.1">
    <property type="nucleotide sequence ID" value="NZ_SODI01000001.1"/>
</dbReference>
<dbReference type="OrthoDB" id="5125441at2"/>
<gene>
    <name evidence="1" type="ORF">E3T53_03360</name>
</gene>
<evidence type="ECO:0000313" key="1">
    <source>
        <dbReference type="EMBL" id="TFD81250.1"/>
    </source>
</evidence>
<dbReference type="AlphaFoldDB" id="A0A4Y8KRP6"/>
<organism evidence="1 2">
    <name type="scientific">Cryobacterium psychrophilum</name>
    <dbReference type="NCBI Taxonomy" id="41988"/>
    <lineage>
        <taxon>Bacteria</taxon>
        <taxon>Bacillati</taxon>
        <taxon>Actinomycetota</taxon>
        <taxon>Actinomycetes</taxon>
        <taxon>Micrococcales</taxon>
        <taxon>Microbacteriaceae</taxon>
        <taxon>Cryobacterium</taxon>
    </lineage>
</organism>
<dbReference type="Proteomes" id="UP000298218">
    <property type="component" value="Unassembled WGS sequence"/>
</dbReference>
<reference evidence="1 2" key="1">
    <citation type="submission" date="2019-03" db="EMBL/GenBank/DDBJ databases">
        <title>Genomics of glacier-inhabiting Cryobacterium strains.</title>
        <authorList>
            <person name="Liu Q."/>
            <person name="Xin Y.-H."/>
        </authorList>
    </citation>
    <scope>NUCLEOTIDE SEQUENCE [LARGE SCALE GENOMIC DNA]</scope>
    <source>
        <strain evidence="1 2">CGMCC 1.4292</strain>
    </source>
</reference>
<sequence length="66" mass="7131">MTYQPSNPNVDGETDLGSRLSVINEQPLEARAAAFVQLHEELLARLEGADTPIGVDAIATTKDNHE</sequence>
<dbReference type="EMBL" id="SOHQ01000010">
    <property type="protein sequence ID" value="TFD81250.1"/>
    <property type="molecule type" value="Genomic_DNA"/>
</dbReference>
<proteinExistence type="predicted"/>
<accession>A0A4Y8KRP6</accession>
<name>A0A4Y8KRP6_9MICO</name>
<keyword evidence="2" id="KW-1185">Reference proteome</keyword>
<comment type="caution">
    <text evidence="1">The sequence shown here is derived from an EMBL/GenBank/DDBJ whole genome shotgun (WGS) entry which is preliminary data.</text>
</comment>
<protein>
    <submittedName>
        <fullName evidence="1">Uncharacterized protein</fullName>
    </submittedName>
</protein>